<reference evidence="6" key="1">
    <citation type="submission" date="2018-08" db="EMBL/GenBank/DDBJ databases">
        <authorList>
            <person name="Kim S.-J."/>
            <person name="Jung G.-Y."/>
        </authorList>
    </citation>
    <scope>NUCLEOTIDE SEQUENCE [LARGE SCALE GENOMIC DNA]</scope>
    <source>
        <strain evidence="6">GY_G</strain>
    </source>
</reference>
<evidence type="ECO:0000259" key="3">
    <source>
        <dbReference type="Pfam" id="PF00501"/>
    </source>
</evidence>
<comment type="caution">
    <text evidence="5">The sequence shown here is derived from an EMBL/GenBank/DDBJ whole genome shotgun (WGS) entry which is preliminary data.</text>
</comment>
<evidence type="ECO:0000256" key="2">
    <source>
        <dbReference type="ARBA" id="ARBA00022598"/>
    </source>
</evidence>
<dbReference type="PANTHER" id="PTHR43201:SF5">
    <property type="entry name" value="MEDIUM-CHAIN ACYL-COA LIGASE ACSF2, MITOCHONDRIAL"/>
    <property type="match status" value="1"/>
</dbReference>
<dbReference type="GO" id="GO:0006631">
    <property type="term" value="P:fatty acid metabolic process"/>
    <property type="evidence" value="ECO:0007669"/>
    <property type="project" value="TreeGrafter"/>
</dbReference>
<dbReference type="Gene3D" id="3.30.300.30">
    <property type="match status" value="1"/>
</dbReference>
<dbReference type="InterPro" id="IPR020845">
    <property type="entry name" value="AMP-binding_CS"/>
</dbReference>
<feature type="domain" description="AMP-dependent synthetase/ligase" evidence="3">
    <location>
        <begin position="14"/>
        <end position="372"/>
    </location>
</feature>
<dbReference type="InterPro" id="IPR000873">
    <property type="entry name" value="AMP-dep_synth/lig_dom"/>
</dbReference>
<evidence type="ECO:0000256" key="1">
    <source>
        <dbReference type="ARBA" id="ARBA00006432"/>
    </source>
</evidence>
<dbReference type="PROSITE" id="PS00455">
    <property type="entry name" value="AMP_BINDING"/>
    <property type="match status" value="1"/>
</dbReference>
<keyword evidence="2 5" id="KW-0436">Ligase</keyword>
<proteinExistence type="inferred from homology"/>
<gene>
    <name evidence="5" type="ORF">DXH95_12940</name>
</gene>
<name>A0A371B684_9SPHN</name>
<dbReference type="GO" id="GO:0031956">
    <property type="term" value="F:medium-chain fatty acid-CoA ligase activity"/>
    <property type="evidence" value="ECO:0007669"/>
    <property type="project" value="TreeGrafter"/>
</dbReference>
<dbReference type="Proteomes" id="UP000263833">
    <property type="component" value="Unassembled WGS sequence"/>
</dbReference>
<evidence type="ECO:0000313" key="5">
    <source>
        <dbReference type="EMBL" id="RDV03080.1"/>
    </source>
</evidence>
<dbReference type="InterPro" id="IPR025110">
    <property type="entry name" value="AMP-bd_C"/>
</dbReference>
<protein>
    <submittedName>
        <fullName evidence="5">Long-chain fatty acid--CoA ligase</fullName>
    </submittedName>
</protein>
<keyword evidence="6" id="KW-1185">Reference proteome</keyword>
<dbReference type="Pfam" id="PF13193">
    <property type="entry name" value="AMP-binding_C"/>
    <property type="match status" value="1"/>
</dbReference>
<organism evidence="5 6">
    <name type="scientific">Sphingorhabdus pulchriflava</name>
    <dbReference type="NCBI Taxonomy" id="2292257"/>
    <lineage>
        <taxon>Bacteria</taxon>
        <taxon>Pseudomonadati</taxon>
        <taxon>Pseudomonadota</taxon>
        <taxon>Alphaproteobacteria</taxon>
        <taxon>Sphingomonadales</taxon>
        <taxon>Sphingomonadaceae</taxon>
        <taxon>Sphingorhabdus</taxon>
    </lineage>
</organism>
<accession>A0A371B684</accession>
<dbReference type="InterPro" id="IPR045851">
    <property type="entry name" value="AMP-bd_C_sf"/>
</dbReference>
<dbReference type="PANTHER" id="PTHR43201">
    <property type="entry name" value="ACYL-COA SYNTHETASE"/>
    <property type="match status" value="1"/>
</dbReference>
<dbReference type="NCBIfam" id="NF009071">
    <property type="entry name" value="PRK12406.1"/>
    <property type="match status" value="1"/>
</dbReference>
<dbReference type="SUPFAM" id="SSF56801">
    <property type="entry name" value="Acetyl-CoA synthetase-like"/>
    <property type="match status" value="1"/>
</dbReference>
<dbReference type="AlphaFoldDB" id="A0A371B684"/>
<dbReference type="InterPro" id="IPR042099">
    <property type="entry name" value="ANL_N_sf"/>
</dbReference>
<evidence type="ECO:0000313" key="6">
    <source>
        <dbReference type="Proteomes" id="UP000263833"/>
    </source>
</evidence>
<feature type="domain" description="AMP-binding enzyme C-terminal" evidence="4">
    <location>
        <begin position="430"/>
        <end position="505"/>
    </location>
</feature>
<dbReference type="OrthoDB" id="9803968at2"/>
<evidence type="ECO:0000259" key="4">
    <source>
        <dbReference type="Pfam" id="PF13193"/>
    </source>
</evidence>
<dbReference type="Pfam" id="PF00501">
    <property type="entry name" value="AMP-binding"/>
    <property type="match status" value="1"/>
</dbReference>
<dbReference type="EMBL" id="QRGP01000002">
    <property type="protein sequence ID" value="RDV03080.1"/>
    <property type="molecule type" value="Genomic_DNA"/>
</dbReference>
<comment type="similarity">
    <text evidence="1">Belongs to the ATP-dependent AMP-binding enzyme family.</text>
</comment>
<sequence>MRFARERAMGRIKSGERTLTTAEFDERARRAATVIQDLGVEAGDGIALYLRNDIAYFEAAFGAGMLGIYPVPVNWHYTPDEANYLLTDSGVKLLLIHADLYEPIKQAIPAGLQVIIVETPPEIREAYGLTETPQPEGLPRWHELVNAAAPFSGEAEMAPSTIIYTSGTTGRPKGVRRAAFTPEQAEAVNTMLGWSYGYTDVLAGKRDPATITTAVIGPVYHSAPNAHSSFSIRVGANVVICPRFDAEALLALIEKERITHLNMVPIMFNRLLRLPEEVKRKYDLSSLEYVTHAAAPCPPPVKRAMIEWWGPVIWEYYGSTEMGNVTCLSSEEWLAHPGSVGRVQPGVTLRVVDPEGNDVQPGTIGEVIGKGRHGTNFTYQNSPEKRASMEKYGLITPGDMGYFDTDGFLYLCDRINDMIISGGANIYPAEIEAELHKLSGVADCAVFGIPDEEFGESVMAVVQQMPGVSLTAEGLQAELKKVLTGYKVPRRIDFADSLPREDSGKIFKRKLREPFWEGRERRI</sequence>
<dbReference type="Gene3D" id="3.40.50.12780">
    <property type="entry name" value="N-terminal domain of ligase-like"/>
    <property type="match status" value="1"/>
</dbReference>